<dbReference type="GeneID" id="84590814"/>
<organism evidence="1">
    <name type="scientific">Aspergillus niger</name>
    <dbReference type="NCBI Taxonomy" id="5061"/>
    <lineage>
        <taxon>Eukaryota</taxon>
        <taxon>Fungi</taxon>
        <taxon>Dikarya</taxon>
        <taxon>Ascomycota</taxon>
        <taxon>Pezizomycotina</taxon>
        <taxon>Eurotiomycetes</taxon>
        <taxon>Eurotiomycetidae</taxon>
        <taxon>Eurotiales</taxon>
        <taxon>Aspergillaceae</taxon>
        <taxon>Aspergillus</taxon>
        <taxon>Aspergillus subgen. Circumdati</taxon>
    </lineage>
</organism>
<dbReference type="RefSeq" id="XP_059600470.1">
    <property type="nucleotide sequence ID" value="XM_059747302.1"/>
</dbReference>
<evidence type="ECO:0000313" key="1">
    <source>
        <dbReference type="RefSeq" id="XP_059600470.1"/>
    </source>
</evidence>
<protein>
    <submittedName>
        <fullName evidence="1">Uncharacterized protein</fullName>
    </submittedName>
</protein>
<accession>A0AAJ8DY80</accession>
<dbReference type="AlphaFoldDB" id="A0AAJ8DY80"/>
<dbReference type="VEuPathDB" id="FungiDB:An04g01050"/>
<reference evidence="1" key="1">
    <citation type="submission" date="2025-02" db="EMBL/GenBank/DDBJ databases">
        <authorList>
            <consortium name="NCBI Genome Project"/>
        </authorList>
    </citation>
    <scope>NUCLEOTIDE SEQUENCE</scope>
</reference>
<reference evidence="1" key="2">
    <citation type="submission" date="2025-08" db="UniProtKB">
        <authorList>
            <consortium name="RefSeq"/>
        </authorList>
    </citation>
    <scope>IDENTIFICATION</scope>
</reference>
<dbReference type="KEGG" id="ang:An04g01050"/>
<proteinExistence type="predicted"/>
<sequence>MGCRWVKDSRSTPQVADRKSSKYEVLFRRVEHVCLGAPIESLVLIRPVHHTAMSIDDIVCMFVSLKKRCSAISDSSVTPYKRIQDCRCNTYVQERDNLCLCWDEP</sequence>
<name>A0AAJ8DY80_ASPNG</name>
<gene>
    <name evidence="1" type="ORF">An04g01050</name>
</gene>